<evidence type="ECO:0000313" key="2">
    <source>
        <dbReference type="Proteomes" id="UP000011115"/>
    </source>
</evidence>
<dbReference type="Proteomes" id="UP000011115">
    <property type="component" value="Unassembled WGS sequence"/>
</dbReference>
<name>M1AJR4_SOLTU</name>
<proteinExistence type="predicted"/>
<reference evidence="1" key="2">
    <citation type="submission" date="2015-06" db="UniProtKB">
        <authorList>
            <consortium name="EnsemblPlants"/>
        </authorList>
    </citation>
    <scope>IDENTIFICATION</scope>
    <source>
        <strain evidence="1">DM1-3 516 R44</strain>
    </source>
</reference>
<dbReference type="HOGENOM" id="CLU_2744995_0_0_1"/>
<accession>M1AJR4</accession>
<dbReference type="Gramene" id="PGSC0003DMT400024257">
    <property type="protein sequence ID" value="PGSC0003DMT400024257"/>
    <property type="gene ID" value="PGSC0003DMG400009371"/>
</dbReference>
<sequence>MCELMFFKCMEVPLVSWEQMCIPKKLGGLNITGSKLWNMASVGKLLTALATSYEGTCVMDQVGAWSIYEKQ</sequence>
<evidence type="ECO:0000313" key="1">
    <source>
        <dbReference type="EnsemblPlants" id="PGSC0003DMT400024257"/>
    </source>
</evidence>
<keyword evidence="2" id="KW-1185">Reference proteome</keyword>
<protein>
    <submittedName>
        <fullName evidence="1">Uncharacterized protein</fullName>
    </submittedName>
</protein>
<dbReference type="AlphaFoldDB" id="M1AJR4"/>
<reference evidence="2" key="1">
    <citation type="journal article" date="2011" name="Nature">
        <title>Genome sequence and analysis of the tuber crop potato.</title>
        <authorList>
            <consortium name="The Potato Genome Sequencing Consortium"/>
        </authorList>
    </citation>
    <scope>NUCLEOTIDE SEQUENCE [LARGE SCALE GENOMIC DNA]</scope>
    <source>
        <strain evidence="2">cv. DM1-3 516 R44</strain>
    </source>
</reference>
<dbReference type="PaxDb" id="4113-PGSC0003DMT400024257"/>
<organism evidence="1 2">
    <name type="scientific">Solanum tuberosum</name>
    <name type="common">Potato</name>
    <dbReference type="NCBI Taxonomy" id="4113"/>
    <lineage>
        <taxon>Eukaryota</taxon>
        <taxon>Viridiplantae</taxon>
        <taxon>Streptophyta</taxon>
        <taxon>Embryophyta</taxon>
        <taxon>Tracheophyta</taxon>
        <taxon>Spermatophyta</taxon>
        <taxon>Magnoliopsida</taxon>
        <taxon>eudicotyledons</taxon>
        <taxon>Gunneridae</taxon>
        <taxon>Pentapetalae</taxon>
        <taxon>asterids</taxon>
        <taxon>lamiids</taxon>
        <taxon>Solanales</taxon>
        <taxon>Solanaceae</taxon>
        <taxon>Solanoideae</taxon>
        <taxon>Solaneae</taxon>
        <taxon>Solanum</taxon>
    </lineage>
</organism>
<dbReference type="InParanoid" id="M1AJR4"/>
<dbReference type="EnsemblPlants" id="PGSC0003DMT400024257">
    <property type="protein sequence ID" value="PGSC0003DMT400024257"/>
    <property type="gene ID" value="PGSC0003DMG400009371"/>
</dbReference>